<evidence type="ECO:0000259" key="5">
    <source>
        <dbReference type="Pfam" id="PF01637"/>
    </source>
</evidence>
<evidence type="ECO:0000313" key="7">
    <source>
        <dbReference type="EMBL" id="QYX32452.1"/>
    </source>
</evidence>
<feature type="repeat" description="TPR" evidence="3">
    <location>
        <begin position="503"/>
        <end position="536"/>
    </location>
</feature>
<organism evidence="7 8">
    <name type="scientific">Sphaerospermopsis torques-reginae ITEP-024</name>
    <dbReference type="NCBI Taxonomy" id="984208"/>
    <lineage>
        <taxon>Bacteria</taxon>
        <taxon>Bacillati</taxon>
        <taxon>Cyanobacteriota</taxon>
        <taxon>Cyanophyceae</taxon>
        <taxon>Nostocales</taxon>
        <taxon>Aphanizomenonaceae</taxon>
        <taxon>Sphaerospermopsis</taxon>
        <taxon>Sphaerospermopsis torques-reginae</taxon>
    </lineage>
</organism>
<dbReference type="InterPro" id="IPR011990">
    <property type="entry name" value="TPR-like_helical_dom_sf"/>
</dbReference>
<keyword evidence="2" id="KW-0732">Signal</keyword>
<dbReference type="Gene3D" id="3.40.50.2300">
    <property type="match status" value="1"/>
</dbReference>
<keyword evidence="4" id="KW-0812">Transmembrane</keyword>
<dbReference type="PANTHER" id="PTHR34301:SF8">
    <property type="entry name" value="ATPASE DOMAIN-CONTAINING PROTEIN"/>
    <property type="match status" value="1"/>
</dbReference>
<dbReference type="Gene3D" id="3.40.50.300">
    <property type="entry name" value="P-loop containing nucleotide triphosphate hydrolases"/>
    <property type="match status" value="1"/>
</dbReference>
<evidence type="ECO:0000256" key="2">
    <source>
        <dbReference type="ARBA" id="ARBA00022729"/>
    </source>
</evidence>
<gene>
    <name evidence="7" type="ORF">K2F26_03380</name>
</gene>
<evidence type="ECO:0000256" key="1">
    <source>
        <dbReference type="ARBA" id="ARBA00010062"/>
    </source>
</evidence>
<dbReference type="Pfam" id="PF13458">
    <property type="entry name" value="Peripla_BP_6"/>
    <property type="match status" value="1"/>
</dbReference>
<dbReference type="Proteomes" id="UP000826540">
    <property type="component" value="Chromosome"/>
</dbReference>
<dbReference type="InterPro" id="IPR028082">
    <property type="entry name" value="Peripla_BP_I"/>
</dbReference>
<feature type="domain" description="Leucine-binding protein" evidence="6">
    <location>
        <begin position="559"/>
        <end position="671"/>
    </location>
</feature>
<dbReference type="RefSeq" id="WP_220610350.1">
    <property type="nucleotide sequence ID" value="NZ_CP080598.1"/>
</dbReference>
<proteinExistence type="inferred from homology"/>
<feature type="domain" description="ATPase" evidence="5">
    <location>
        <begin position="25"/>
        <end position="245"/>
    </location>
</feature>
<comment type="similarity">
    <text evidence="1">Belongs to the leucine-binding protein family.</text>
</comment>
<dbReference type="InterPro" id="IPR028081">
    <property type="entry name" value="Leu-bd"/>
</dbReference>
<dbReference type="SUPFAM" id="SSF53822">
    <property type="entry name" value="Periplasmic binding protein-like I"/>
    <property type="match status" value="2"/>
</dbReference>
<protein>
    <submittedName>
        <fullName evidence="7">ABC transporter substrate-binding protein</fullName>
    </submittedName>
</protein>
<dbReference type="SUPFAM" id="SSF48452">
    <property type="entry name" value="TPR-like"/>
    <property type="match status" value="1"/>
</dbReference>
<evidence type="ECO:0000313" key="8">
    <source>
        <dbReference type="Proteomes" id="UP000826540"/>
    </source>
</evidence>
<evidence type="ECO:0000259" key="6">
    <source>
        <dbReference type="Pfam" id="PF13458"/>
    </source>
</evidence>
<accession>A0ABX8X1K8</accession>
<dbReference type="SUPFAM" id="SSF52540">
    <property type="entry name" value="P-loop containing nucleoside triphosphate hydrolases"/>
    <property type="match status" value="1"/>
</dbReference>
<keyword evidence="4" id="KW-0472">Membrane</keyword>
<feature type="transmembrane region" description="Helical" evidence="4">
    <location>
        <begin position="444"/>
        <end position="465"/>
    </location>
</feature>
<dbReference type="PANTHER" id="PTHR34301">
    <property type="entry name" value="DNA-BINDING PROTEIN-RELATED"/>
    <property type="match status" value="1"/>
</dbReference>
<dbReference type="InterPro" id="IPR027417">
    <property type="entry name" value="P-loop_NTPase"/>
</dbReference>
<evidence type="ECO:0000256" key="4">
    <source>
        <dbReference type="SAM" id="Phobius"/>
    </source>
</evidence>
<sequence length="787" mass="89440">MNTSFKPQKNPYVLGRPVNQALLFGRESLFVDIRHYLQQHKQVIVLYGQRRIGKSSVVRNITDKLKDLQENFAFVTFSLEYYSQQSLGRILAELAKEIISDLSLEQENIKIPEITDLESDDGVFSKEFLPQVYQALNGKNLVLLLDDFDIFINNHPEIILKLFYENLFSILQNTQKLFVILLMDHRLFNISKKIRSFENIVTVKEIKLLDQTTTTNLIKQPAQNILEYGDDAIQAIFKLSAGHPYFTQVICFAIFSRARENNKLNDKVNREDVEAIIDKAIELAEAGLSWFWEEFSILEKVVLSAVAESQHTSEDYLDLIKVNKAHLDMNLIIKAKEYLKENEFLDKTKDEKVKIELFRKWILQTHSLNEEIIELEKLNQKEQQGDAQLPAEYINENNKTELPQIIENTTTNTSNIHSEEIENQTTSNHEVNHEVDTPRKKPPILIIIILVCLSVATSIILATIYRLSTQPCPAGEKKEFGIRCVVDTSRISRGDKTLFPNIPNRFRDEGIEAFKKGDYQQAANLFEQAIKSVQNDPEVLIYYNNARANKQGSPIARLAVVVSISTSNDINDTKEILRGVAQAQDQFNKKHRGDRLIEIVIANDGNDPNQSKQVAQELVKDASILGVIGHSSTRTTEVALPEYEKAKLAIISPAVTTTSLNNPVLFSSVYSVKDEIVPWSRDTEQTKNFAQESQTLWGKDINISNLTANSYDATQAFIKALSTNASRDTILENLQQVNLPADETSGYPLKFTDNRERDIKPVLVEVKNGKFVQIDESNPSLLDSPPE</sequence>
<dbReference type="EMBL" id="CP080598">
    <property type="protein sequence ID" value="QYX32452.1"/>
    <property type="molecule type" value="Genomic_DNA"/>
</dbReference>
<dbReference type="CDD" id="cd06268">
    <property type="entry name" value="PBP1_ABC_transporter_LIVBP-like"/>
    <property type="match status" value="1"/>
</dbReference>
<dbReference type="InterPro" id="IPR019734">
    <property type="entry name" value="TPR_rpt"/>
</dbReference>
<dbReference type="PROSITE" id="PS50005">
    <property type="entry name" value="TPR"/>
    <property type="match status" value="1"/>
</dbReference>
<keyword evidence="8" id="KW-1185">Reference proteome</keyword>
<keyword evidence="4" id="KW-1133">Transmembrane helix</keyword>
<name>A0ABX8X1K8_9CYAN</name>
<dbReference type="Pfam" id="PF01637">
    <property type="entry name" value="ATPase_2"/>
    <property type="match status" value="1"/>
</dbReference>
<keyword evidence="3" id="KW-0802">TPR repeat</keyword>
<dbReference type="InterPro" id="IPR011579">
    <property type="entry name" value="ATPase_dom"/>
</dbReference>
<evidence type="ECO:0000256" key="3">
    <source>
        <dbReference type="PROSITE-ProRule" id="PRU00339"/>
    </source>
</evidence>
<reference evidence="7 8" key="1">
    <citation type="journal article" date="2022" name="J. Am. Chem. Soc.">
        <title>Biosynthesis of Guanitoxin Enables Global Environmental Detection in Freshwater Cyanobacteria.</title>
        <authorList>
            <person name="Lima S.T."/>
            <person name="Fallon T.R."/>
            <person name="Cordoza J.L."/>
            <person name="Chekan J.R."/>
            <person name="Delbaje E."/>
            <person name="Hopiavuori A.R."/>
            <person name="Alvarenga D.O."/>
            <person name="Wood S.M."/>
            <person name="Luhavaya H."/>
            <person name="Baumgartner J.T."/>
            <person name="Dorr F.A."/>
            <person name="Etchegaray A."/>
            <person name="Pinto E."/>
            <person name="McKinnie S.M.K."/>
            <person name="Fiore M.F."/>
            <person name="Moore B.S."/>
        </authorList>
    </citation>
    <scope>NUCLEOTIDE SEQUENCE [LARGE SCALE GENOMIC DNA]</scope>
    <source>
        <strain evidence="7 8">ITEP-024</strain>
    </source>
</reference>
<dbReference type="Gene3D" id="1.25.40.10">
    <property type="entry name" value="Tetratricopeptide repeat domain"/>
    <property type="match status" value="1"/>
</dbReference>